<name>A0A8C4JY86_DRONO</name>
<evidence type="ECO:0000313" key="3">
    <source>
        <dbReference type="Proteomes" id="UP000694423"/>
    </source>
</evidence>
<gene>
    <name evidence="2" type="primary">C10H15orf61</name>
</gene>
<evidence type="ECO:0000256" key="1">
    <source>
        <dbReference type="SAM" id="MobiDB-lite"/>
    </source>
</evidence>
<feature type="region of interest" description="Disordered" evidence="1">
    <location>
        <begin position="82"/>
        <end position="110"/>
    </location>
</feature>
<dbReference type="Proteomes" id="UP000694423">
    <property type="component" value="Unplaced"/>
</dbReference>
<evidence type="ECO:0000313" key="2">
    <source>
        <dbReference type="Ensembl" id="ENSDNVP00000015369.1"/>
    </source>
</evidence>
<proteinExistence type="predicted"/>
<feature type="region of interest" description="Disordered" evidence="1">
    <location>
        <begin position="17"/>
        <end position="41"/>
    </location>
</feature>
<accession>A0A8C4JY86</accession>
<protein>
    <submittedName>
        <fullName evidence="2">Uncharacterized protein</fullName>
    </submittedName>
</protein>
<dbReference type="AlphaFoldDB" id="A0A8C4JY86"/>
<keyword evidence="3" id="KW-1185">Reference proteome</keyword>
<dbReference type="Ensembl" id="ENSDNVT00000018484.1">
    <property type="protein sequence ID" value="ENSDNVP00000015369.1"/>
    <property type="gene ID" value="ENSDNVG00000010834.1"/>
</dbReference>
<organism evidence="2 3">
    <name type="scientific">Dromaius novaehollandiae</name>
    <name type="common">Emu</name>
    <dbReference type="NCBI Taxonomy" id="8790"/>
    <lineage>
        <taxon>Eukaryota</taxon>
        <taxon>Metazoa</taxon>
        <taxon>Chordata</taxon>
        <taxon>Craniata</taxon>
        <taxon>Vertebrata</taxon>
        <taxon>Euteleostomi</taxon>
        <taxon>Archelosauria</taxon>
        <taxon>Archosauria</taxon>
        <taxon>Dinosauria</taxon>
        <taxon>Saurischia</taxon>
        <taxon>Theropoda</taxon>
        <taxon>Coelurosauria</taxon>
        <taxon>Aves</taxon>
        <taxon>Palaeognathae</taxon>
        <taxon>Casuariiformes</taxon>
        <taxon>Dromaiidae</taxon>
        <taxon>Dromaius</taxon>
    </lineage>
</organism>
<reference evidence="2" key="2">
    <citation type="submission" date="2025-09" db="UniProtKB">
        <authorList>
            <consortium name="Ensembl"/>
        </authorList>
    </citation>
    <scope>IDENTIFICATION</scope>
</reference>
<feature type="compositionally biased region" description="Low complexity" evidence="1">
    <location>
        <begin position="82"/>
        <end position="97"/>
    </location>
</feature>
<sequence>PPFPALRLTVAARARALNGRGGGGAAGRLRGAEPAPAPARPAPLDLVLRQVQRRAQRPVRAVPLQLAGGRRQLPRPAHRLLPLRQVPLLPRRPARPGAPERRLHRPQGPQRRHPNFTIWNWLLVLCQCHRDCSYESWPSYYLFPK</sequence>
<reference evidence="2" key="1">
    <citation type="submission" date="2025-08" db="UniProtKB">
        <authorList>
            <consortium name="Ensembl"/>
        </authorList>
    </citation>
    <scope>IDENTIFICATION</scope>
</reference>